<keyword evidence="2" id="KW-0472">Membrane</keyword>
<feature type="compositionally biased region" description="Low complexity" evidence="1">
    <location>
        <begin position="348"/>
        <end position="378"/>
    </location>
</feature>
<dbReference type="AlphaFoldDB" id="A0A4U5JU51"/>
<feature type="compositionally biased region" description="Basic and acidic residues" evidence="1">
    <location>
        <begin position="388"/>
        <end position="397"/>
    </location>
</feature>
<dbReference type="Proteomes" id="UP000308707">
    <property type="component" value="Unassembled WGS sequence"/>
</dbReference>
<evidence type="ECO:0000313" key="3">
    <source>
        <dbReference type="EMBL" id="TKR33362.1"/>
    </source>
</evidence>
<comment type="caution">
    <text evidence="3">The sequence shown here is derived from an EMBL/GenBank/DDBJ whole genome shotgun (WGS) entry which is preliminary data.</text>
</comment>
<feature type="region of interest" description="Disordered" evidence="1">
    <location>
        <begin position="426"/>
        <end position="445"/>
    </location>
</feature>
<dbReference type="EMBL" id="SZUA01000001">
    <property type="protein sequence ID" value="TKR33362.1"/>
    <property type="molecule type" value="Genomic_DNA"/>
</dbReference>
<feature type="region of interest" description="Disordered" evidence="1">
    <location>
        <begin position="519"/>
        <end position="552"/>
    </location>
</feature>
<dbReference type="OrthoDB" id="6008404at2"/>
<dbReference type="RefSeq" id="WP_137265570.1">
    <property type="nucleotide sequence ID" value="NZ_SZUA01000001.1"/>
</dbReference>
<evidence type="ECO:0000313" key="4">
    <source>
        <dbReference type="Proteomes" id="UP000308707"/>
    </source>
</evidence>
<evidence type="ECO:0000256" key="1">
    <source>
        <dbReference type="SAM" id="MobiDB-lite"/>
    </source>
</evidence>
<evidence type="ECO:0000256" key="2">
    <source>
        <dbReference type="SAM" id="Phobius"/>
    </source>
</evidence>
<sequence>MFSSAELIEALRRRTRRSLRPERPPGEFPPGWTEWFAAMIAQAGAVTGAAADAIVAIFLQREPALPPRASAVLGRWKAFGTLWRQQWHPASRDERWVRFVAIVVSAIAHVFFAAMLLILAYTSFNETAGALDDVAVRVQFIGQGAPEEEGGGPPSPRPPVPQTDTQTAQQPQPAQPPRPQLNEVETPASSVEAPQVEPLQREQPQLAEQTVEPAAQQPLQVTETARPDETRFRLPPPQPRPIQATVQPSVEVPTLRSQVEAIPTPRAPAPVRPIDREQPQRQIAVPQIAEQATAIEVPQPLPAVRTRELPQPTTARAQVQVPSSAAQPESLPMPPGATAAAQAPSSVTAQPSGAAQAPSAQTSGTQPASTATGSAAAPKPGGFPTPAKGDDWGDAKRNVAGQPRGGDQAGAKPGLFNADGSVRLPPGASIESPKQYGNAPGSKEQHIADLDRAGKWLERPRFGYDPTRFEKYWVPHETLLQEWVRKGIQKLSIPIPGTSKRIECVVSLLQVGGGCGVSDSEKLFEQPSSGRPPPDIPFKPELQEDQDALKKP</sequence>
<evidence type="ECO:0008006" key="5">
    <source>
        <dbReference type="Google" id="ProtNLM"/>
    </source>
</evidence>
<accession>A0A4U5JU51</accession>
<feature type="compositionally biased region" description="Low complexity" evidence="1">
    <location>
        <begin position="162"/>
        <end position="172"/>
    </location>
</feature>
<organism evidence="3 4">
    <name type="scientific">Luteimonas gilva</name>
    <dbReference type="NCBI Taxonomy" id="2572684"/>
    <lineage>
        <taxon>Bacteria</taxon>
        <taxon>Pseudomonadati</taxon>
        <taxon>Pseudomonadota</taxon>
        <taxon>Gammaproteobacteria</taxon>
        <taxon>Lysobacterales</taxon>
        <taxon>Lysobacteraceae</taxon>
        <taxon>Luteimonas</taxon>
    </lineage>
</organism>
<gene>
    <name evidence="3" type="ORF">FCE95_03380</name>
</gene>
<proteinExistence type="predicted"/>
<reference evidence="3 4" key="1">
    <citation type="submission" date="2019-04" db="EMBL/GenBank/DDBJ databases">
        <title>Reference strain of H23.</title>
        <authorList>
            <person name="Luo X."/>
        </authorList>
    </citation>
    <scope>NUCLEOTIDE SEQUENCE [LARGE SCALE GENOMIC DNA]</scope>
    <source>
        <strain evidence="3 4">H23</strain>
    </source>
</reference>
<feature type="region of interest" description="Disordered" evidence="1">
    <location>
        <begin position="144"/>
        <end position="420"/>
    </location>
</feature>
<keyword evidence="2" id="KW-1133">Transmembrane helix</keyword>
<feature type="transmembrane region" description="Helical" evidence="2">
    <location>
        <begin position="96"/>
        <end position="121"/>
    </location>
</feature>
<name>A0A4U5JU51_9GAMM</name>
<protein>
    <recommendedName>
        <fullName evidence="5">Transmembrane repetitive protein</fullName>
    </recommendedName>
</protein>
<feature type="transmembrane region" description="Helical" evidence="2">
    <location>
        <begin position="35"/>
        <end position="59"/>
    </location>
</feature>
<keyword evidence="2" id="KW-0812">Transmembrane</keyword>
<feature type="compositionally biased region" description="Polar residues" evidence="1">
    <location>
        <begin position="311"/>
        <end position="327"/>
    </location>
</feature>
<keyword evidence="4" id="KW-1185">Reference proteome</keyword>